<dbReference type="AlphaFoldDB" id="A0A7C4AJ07"/>
<organism evidence="4">
    <name type="scientific">Thermodesulfovibrio aggregans</name>
    <dbReference type="NCBI Taxonomy" id="86166"/>
    <lineage>
        <taxon>Bacteria</taxon>
        <taxon>Pseudomonadati</taxon>
        <taxon>Nitrospirota</taxon>
        <taxon>Thermodesulfovibrionia</taxon>
        <taxon>Thermodesulfovibrionales</taxon>
        <taxon>Thermodesulfovibrionaceae</taxon>
        <taxon>Thermodesulfovibrio</taxon>
    </lineage>
</organism>
<dbReference type="GO" id="GO:0009295">
    <property type="term" value="C:nucleoid"/>
    <property type="evidence" value="ECO:0007669"/>
    <property type="project" value="TreeGrafter"/>
</dbReference>
<evidence type="ECO:0000256" key="1">
    <source>
        <dbReference type="ARBA" id="ARBA00023125"/>
    </source>
</evidence>
<reference evidence="4" key="1">
    <citation type="journal article" date="2020" name="mSystems">
        <title>Genome- and Community-Level Interaction Insights into Carbon Utilization and Element Cycling Functions of Hydrothermarchaeota in Hydrothermal Sediment.</title>
        <authorList>
            <person name="Zhou Z."/>
            <person name="Liu Y."/>
            <person name="Xu W."/>
            <person name="Pan J."/>
            <person name="Luo Z.H."/>
            <person name="Li M."/>
        </authorList>
    </citation>
    <scope>NUCLEOTIDE SEQUENCE [LARGE SCALE GENOMIC DNA]</scope>
    <source>
        <strain evidence="4">SpSt-788</strain>
    </source>
</reference>
<dbReference type="CDD" id="cd04496">
    <property type="entry name" value="SSB_OBF"/>
    <property type="match status" value="1"/>
</dbReference>
<dbReference type="InterPro" id="IPR011344">
    <property type="entry name" value="ssDNA-bd"/>
</dbReference>
<dbReference type="SUPFAM" id="SSF50249">
    <property type="entry name" value="Nucleic acid-binding proteins"/>
    <property type="match status" value="1"/>
</dbReference>
<comment type="caution">
    <text evidence="2">Lacks conserved residue(s) required for the propagation of feature annotation.</text>
</comment>
<sequence length="128" mass="14940">MFNKIILIGNLTRDPEIRYTPSGVAVATVPIAVNSRYKQGEELKEETLFIDAIVFGKQAETCTQYLNKGRMVLVEGRLRERRWEYEGQKKNRFEVIASNIRFFPKKEPLQVEELTDLPPEEYTDLEPF</sequence>
<dbReference type="HAMAP" id="MF_00984">
    <property type="entry name" value="SSB"/>
    <property type="match status" value="1"/>
</dbReference>
<dbReference type="GO" id="GO:0003697">
    <property type="term" value="F:single-stranded DNA binding"/>
    <property type="evidence" value="ECO:0007669"/>
    <property type="project" value="UniProtKB-UniRule"/>
</dbReference>
<dbReference type="PANTHER" id="PTHR10302:SF27">
    <property type="entry name" value="SINGLE-STRANDED DNA-BINDING PROTEIN"/>
    <property type="match status" value="1"/>
</dbReference>
<dbReference type="PIRSF" id="PIRSF002070">
    <property type="entry name" value="SSB"/>
    <property type="match status" value="1"/>
</dbReference>
<accession>A0A7C4AJ07</accession>
<dbReference type="Pfam" id="PF00436">
    <property type="entry name" value="SSB"/>
    <property type="match status" value="1"/>
</dbReference>
<comment type="caution">
    <text evidence="4">The sequence shown here is derived from an EMBL/GenBank/DDBJ whole genome shotgun (WGS) entry which is preliminary data.</text>
</comment>
<evidence type="ECO:0000256" key="2">
    <source>
        <dbReference type="HAMAP-Rule" id="MF_00984"/>
    </source>
</evidence>
<name>A0A7C4AJ07_9BACT</name>
<dbReference type="FunFam" id="2.40.50.140:FF:000551">
    <property type="entry name" value="Single-stranded DNA-binding protein"/>
    <property type="match status" value="1"/>
</dbReference>
<comment type="subunit">
    <text evidence="2">Homotetramer.</text>
</comment>
<dbReference type="GO" id="GO:0006260">
    <property type="term" value="P:DNA replication"/>
    <property type="evidence" value="ECO:0007669"/>
    <property type="project" value="InterPro"/>
</dbReference>
<evidence type="ECO:0000256" key="3">
    <source>
        <dbReference type="PIRNR" id="PIRNR002070"/>
    </source>
</evidence>
<dbReference type="InterPro" id="IPR012340">
    <property type="entry name" value="NA-bd_OB-fold"/>
</dbReference>
<dbReference type="PANTHER" id="PTHR10302">
    <property type="entry name" value="SINGLE-STRANDED DNA-BINDING PROTEIN"/>
    <property type="match status" value="1"/>
</dbReference>
<proteinExistence type="inferred from homology"/>
<dbReference type="PROSITE" id="PS50935">
    <property type="entry name" value="SSB"/>
    <property type="match status" value="1"/>
</dbReference>
<gene>
    <name evidence="4" type="primary">ssb</name>
    <name evidence="4" type="ORF">ENV75_02340</name>
</gene>
<protein>
    <recommendedName>
        <fullName evidence="2 3">Single-stranded DNA-binding protein</fullName>
        <shortName evidence="2">SSB</shortName>
    </recommendedName>
</protein>
<dbReference type="EMBL" id="DTHO01000022">
    <property type="protein sequence ID" value="HGG99276.1"/>
    <property type="molecule type" value="Genomic_DNA"/>
</dbReference>
<dbReference type="Gene3D" id="2.40.50.140">
    <property type="entry name" value="Nucleic acid-binding proteins"/>
    <property type="match status" value="1"/>
</dbReference>
<dbReference type="InterPro" id="IPR000424">
    <property type="entry name" value="Primosome_PriB/ssb"/>
</dbReference>
<dbReference type="NCBIfam" id="TIGR00621">
    <property type="entry name" value="ssb"/>
    <property type="match status" value="1"/>
</dbReference>
<evidence type="ECO:0000313" key="4">
    <source>
        <dbReference type="EMBL" id="HGG99276.1"/>
    </source>
</evidence>
<keyword evidence="1 2" id="KW-0238">DNA-binding</keyword>